<dbReference type="EMBL" id="JACJPW010000055">
    <property type="protein sequence ID" value="MBD2183430.1"/>
    <property type="molecule type" value="Genomic_DNA"/>
</dbReference>
<gene>
    <name evidence="2" type="ORF">H6G03_20610</name>
</gene>
<reference evidence="2" key="1">
    <citation type="journal article" date="2015" name="ISME J.">
        <title>Draft Genome Sequence of Streptomyces incarnatus NRRL8089, which Produces the Nucleoside Antibiotic Sinefungin.</title>
        <authorList>
            <person name="Oshima K."/>
            <person name="Hattori M."/>
            <person name="Shimizu H."/>
            <person name="Fukuda K."/>
            <person name="Nemoto M."/>
            <person name="Inagaki K."/>
            <person name="Tamura T."/>
        </authorList>
    </citation>
    <scope>NUCLEOTIDE SEQUENCE</scope>
    <source>
        <strain evidence="2">FACHB-1375</strain>
    </source>
</reference>
<evidence type="ECO:0000313" key="2">
    <source>
        <dbReference type="EMBL" id="MBD2183430.1"/>
    </source>
</evidence>
<dbReference type="Pfam" id="PF02643">
    <property type="entry name" value="DUF192"/>
    <property type="match status" value="1"/>
</dbReference>
<reference evidence="2" key="2">
    <citation type="submission" date="2020-08" db="EMBL/GenBank/DDBJ databases">
        <authorList>
            <person name="Chen M."/>
            <person name="Teng W."/>
            <person name="Zhao L."/>
            <person name="Hu C."/>
            <person name="Zhou Y."/>
            <person name="Han B."/>
            <person name="Song L."/>
            <person name="Shu W."/>
        </authorList>
    </citation>
    <scope>NUCLEOTIDE SEQUENCE</scope>
    <source>
        <strain evidence="2">FACHB-1375</strain>
    </source>
</reference>
<accession>A0A926VGE1</accession>
<dbReference type="AlphaFoldDB" id="A0A926VGE1"/>
<sequence length="174" mass="18973">MGCSPLGPATSAAQQSVVTEQVTSQPTDSKESQTDLSQMLPVSATAKMGEEVIELEVTRTPEQQAMGLMYRTALPDNRGMLFEFQPAQTVSFWMKNVKIPLDMVFLREGVIKAIALNVPPCTSTPCPTYGPNTLIDRVIELRGGRAAELKLKVGQRVEVRFLPPNSVNPSLSQP</sequence>
<evidence type="ECO:0000313" key="3">
    <source>
        <dbReference type="Proteomes" id="UP000641646"/>
    </source>
</evidence>
<feature type="region of interest" description="Disordered" evidence="1">
    <location>
        <begin position="1"/>
        <end position="37"/>
    </location>
</feature>
<name>A0A926VGE1_9CYAN</name>
<comment type="caution">
    <text evidence="2">The sequence shown here is derived from an EMBL/GenBank/DDBJ whole genome shotgun (WGS) entry which is preliminary data.</text>
</comment>
<dbReference type="Gene3D" id="2.60.120.1140">
    <property type="entry name" value="Protein of unknown function DUF192"/>
    <property type="match status" value="1"/>
</dbReference>
<evidence type="ECO:0000256" key="1">
    <source>
        <dbReference type="SAM" id="MobiDB-lite"/>
    </source>
</evidence>
<organism evidence="2 3">
    <name type="scientific">Aerosakkonema funiforme FACHB-1375</name>
    <dbReference type="NCBI Taxonomy" id="2949571"/>
    <lineage>
        <taxon>Bacteria</taxon>
        <taxon>Bacillati</taxon>
        <taxon>Cyanobacteriota</taxon>
        <taxon>Cyanophyceae</taxon>
        <taxon>Oscillatoriophycideae</taxon>
        <taxon>Aerosakkonematales</taxon>
        <taxon>Aerosakkonemataceae</taxon>
        <taxon>Aerosakkonema</taxon>
    </lineage>
</organism>
<feature type="compositionally biased region" description="Low complexity" evidence="1">
    <location>
        <begin position="11"/>
        <end position="25"/>
    </location>
</feature>
<dbReference type="InterPro" id="IPR038695">
    <property type="entry name" value="Saro_0823-like_sf"/>
</dbReference>
<dbReference type="InterPro" id="IPR003795">
    <property type="entry name" value="DUF192"/>
</dbReference>
<dbReference type="PANTHER" id="PTHR37953:SF1">
    <property type="entry name" value="UPF0127 PROTEIN MJ1496"/>
    <property type="match status" value="1"/>
</dbReference>
<proteinExistence type="predicted"/>
<protein>
    <submittedName>
        <fullName evidence="2">DUF192 domain-containing protein</fullName>
    </submittedName>
</protein>
<keyword evidence="3" id="KW-1185">Reference proteome</keyword>
<dbReference type="PANTHER" id="PTHR37953">
    <property type="entry name" value="UPF0127 PROTEIN MJ1496"/>
    <property type="match status" value="1"/>
</dbReference>
<dbReference type="Proteomes" id="UP000641646">
    <property type="component" value="Unassembled WGS sequence"/>
</dbReference>